<feature type="non-terminal residue" evidence="1">
    <location>
        <position position="79"/>
    </location>
</feature>
<dbReference type="PANTHER" id="PTHR47027">
    <property type="entry name" value="REVERSE TRANSCRIPTASE DOMAIN-CONTAINING PROTEIN"/>
    <property type="match status" value="1"/>
</dbReference>
<name>A0A0B7AS00_9EUPU</name>
<evidence type="ECO:0008006" key="2">
    <source>
        <dbReference type="Google" id="ProtNLM"/>
    </source>
</evidence>
<dbReference type="PANTHER" id="PTHR47027:SF20">
    <property type="entry name" value="REVERSE TRANSCRIPTASE-LIKE PROTEIN WITH RNA-DIRECTED DNA POLYMERASE DOMAIN"/>
    <property type="match status" value="1"/>
</dbReference>
<accession>A0A0B7AS00</accession>
<organism evidence="1">
    <name type="scientific">Arion vulgaris</name>
    <dbReference type="NCBI Taxonomy" id="1028688"/>
    <lineage>
        <taxon>Eukaryota</taxon>
        <taxon>Metazoa</taxon>
        <taxon>Spiralia</taxon>
        <taxon>Lophotrochozoa</taxon>
        <taxon>Mollusca</taxon>
        <taxon>Gastropoda</taxon>
        <taxon>Heterobranchia</taxon>
        <taxon>Euthyneura</taxon>
        <taxon>Panpulmonata</taxon>
        <taxon>Eupulmonata</taxon>
        <taxon>Stylommatophora</taxon>
        <taxon>Helicina</taxon>
        <taxon>Arionoidea</taxon>
        <taxon>Arionidae</taxon>
        <taxon>Arion</taxon>
    </lineage>
</organism>
<proteinExistence type="predicted"/>
<gene>
    <name evidence="1" type="primary">ORF138235</name>
</gene>
<evidence type="ECO:0000313" key="1">
    <source>
        <dbReference type="EMBL" id="CEK83643.1"/>
    </source>
</evidence>
<protein>
    <recommendedName>
        <fullName evidence="2">Reverse transcriptase domain-containing protein</fullName>
    </recommendedName>
</protein>
<dbReference type="AlphaFoldDB" id="A0A0B7AS00"/>
<dbReference type="EMBL" id="HACG01036778">
    <property type="protein sequence ID" value="CEK83643.1"/>
    <property type="molecule type" value="Transcribed_RNA"/>
</dbReference>
<sequence>MANIFVNGHKIERVYNFEYLGEMLTSDGNAIKEIQRRLSIALPKLKELTNPWKRTDIRTKITYLRACVFPFATYGCETW</sequence>
<reference evidence="1" key="1">
    <citation type="submission" date="2014-12" db="EMBL/GenBank/DDBJ databases">
        <title>Insight into the proteome of Arion vulgaris.</title>
        <authorList>
            <person name="Aradska J."/>
            <person name="Bulat T."/>
            <person name="Smidak R."/>
            <person name="Sarate P."/>
            <person name="Gangsoo J."/>
            <person name="Sialana F."/>
            <person name="Bilban M."/>
            <person name="Lubec G."/>
        </authorList>
    </citation>
    <scope>NUCLEOTIDE SEQUENCE</scope>
    <source>
        <tissue evidence="1">Skin</tissue>
    </source>
</reference>